<dbReference type="CDD" id="cd00067">
    <property type="entry name" value="GAL4"/>
    <property type="match status" value="1"/>
</dbReference>
<dbReference type="CDD" id="cd12148">
    <property type="entry name" value="fungal_TF_MHR"/>
    <property type="match status" value="1"/>
</dbReference>
<dbReference type="PROSITE" id="PS50048">
    <property type="entry name" value="ZN2_CY6_FUNGAL_2"/>
    <property type="match status" value="1"/>
</dbReference>
<keyword evidence="5" id="KW-1185">Reference proteome</keyword>
<dbReference type="Proteomes" id="UP001446871">
    <property type="component" value="Unassembled WGS sequence"/>
</dbReference>
<dbReference type="SUPFAM" id="SSF57701">
    <property type="entry name" value="Zn2/Cys6 DNA-binding domain"/>
    <property type="match status" value="1"/>
</dbReference>
<proteinExistence type="predicted"/>
<dbReference type="PROSITE" id="PS00463">
    <property type="entry name" value="ZN2_CY6_FUNGAL_1"/>
    <property type="match status" value="1"/>
</dbReference>
<feature type="domain" description="Zn(2)-C6 fungal-type" evidence="3">
    <location>
        <begin position="43"/>
        <end position="73"/>
    </location>
</feature>
<reference evidence="4 5" key="1">
    <citation type="submission" date="2023-01" db="EMBL/GenBank/DDBJ databases">
        <title>Analysis of 21 Apiospora genomes using comparative genomics revels a genus with tremendous synthesis potential of carbohydrate active enzymes and secondary metabolites.</title>
        <authorList>
            <person name="Sorensen T."/>
        </authorList>
    </citation>
    <scope>NUCLEOTIDE SEQUENCE [LARGE SCALE GENOMIC DNA]</scope>
    <source>
        <strain evidence="4 5">CBS 83171</strain>
    </source>
</reference>
<evidence type="ECO:0000313" key="4">
    <source>
        <dbReference type="EMBL" id="KAK8067962.1"/>
    </source>
</evidence>
<dbReference type="PANTHER" id="PTHR47256:SF3">
    <property type="entry name" value="ZN(II)2CYS6 TRANSCRIPTION FACTOR (EUROFUNG)"/>
    <property type="match status" value="1"/>
</dbReference>
<sequence>MLPRKYVSLLPASGPRNDADQSSSSGNTQEDTNKRKRIGTQIACNSCRVKKTRCDGRRPTCGPCRKRTTACTYSARKDLGEEPHEMLELLKWLPEHRAFDVLRVLRANDGDCAAALSVIKSGPGGTRRPSDCNVPQDEIPAQSPLEIELMARHPIAYPMLQPISVAALRESNLLRTVNSNRPSELSLQRRMAALNFSSSSKIRSDPIVGELFNIDADSAVKLYRLHGTPEEPLPISRDYCDDRLSALHISAWTTVQVSNELAARIISLYLKTDHPMLGTFDPDLFVSDLITQQKRFCSSLLVNALLYWGAQMYSAIDKEVNKHARLFCAEAERLWSEVKHTDTLLNMAGAQLLSLAFMGHGKDHACLKYLAEAVNMGMRLRLFGRLDAIGEEAQRKMSVDEQSAMSFAAWGIFNWSVLTAIFYRQPGIAYLESPPFLLIPGDIRTGLGTPTADDSSSEEASTSAKRSLPAYMGTTFTFLCQLWRIVHGLTQRYYNERNKVIEPPRLDFAELKYRELLAWIQNLPAELARGEDNPHHVVVFQYVLFNKAERCSIWIHAVVLDLFRPFVKEPGMRHTQMKTFSARQSSPGAAFDASVEQLKHLIIDYRTSYESSAYTILWHTALMYVANAVLVSKDADWRVYFLLCIYGYESLNRPFRVSEAIGTSLLTMTLRNSDITIEEARGLLMELKERGLAQLQSEGTIRAAFMGDLELAMSDPEAARVENLANSFEDMVLFREFVNEGPVEDVSMAN</sequence>
<feature type="region of interest" description="Disordered" evidence="2">
    <location>
        <begin position="1"/>
        <end position="35"/>
    </location>
</feature>
<gene>
    <name evidence="4" type="ORF">PG996_007074</name>
</gene>
<dbReference type="InterPro" id="IPR036864">
    <property type="entry name" value="Zn2-C6_fun-type_DNA-bd_sf"/>
</dbReference>
<dbReference type="InterPro" id="IPR053187">
    <property type="entry name" value="Notoamide_regulator"/>
</dbReference>
<organism evidence="4 5">
    <name type="scientific">Apiospora saccharicola</name>
    <dbReference type="NCBI Taxonomy" id="335842"/>
    <lineage>
        <taxon>Eukaryota</taxon>
        <taxon>Fungi</taxon>
        <taxon>Dikarya</taxon>
        <taxon>Ascomycota</taxon>
        <taxon>Pezizomycotina</taxon>
        <taxon>Sordariomycetes</taxon>
        <taxon>Xylariomycetidae</taxon>
        <taxon>Amphisphaeriales</taxon>
        <taxon>Apiosporaceae</taxon>
        <taxon>Apiospora</taxon>
    </lineage>
</organism>
<dbReference type="SMART" id="SM00066">
    <property type="entry name" value="GAL4"/>
    <property type="match status" value="1"/>
</dbReference>
<dbReference type="Pfam" id="PF00172">
    <property type="entry name" value="Zn_clus"/>
    <property type="match status" value="1"/>
</dbReference>
<feature type="compositionally biased region" description="Polar residues" evidence="2">
    <location>
        <begin position="20"/>
        <end position="30"/>
    </location>
</feature>
<evidence type="ECO:0000256" key="1">
    <source>
        <dbReference type="ARBA" id="ARBA00023242"/>
    </source>
</evidence>
<dbReference type="EMBL" id="JAQQWM010000004">
    <property type="protein sequence ID" value="KAK8067962.1"/>
    <property type="molecule type" value="Genomic_DNA"/>
</dbReference>
<dbReference type="PANTHER" id="PTHR47256">
    <property type="entry name" value="ZN(II)2CYS6 TRANSCRIPTION FACTOR (EUROFUNG)-RELATED"/>
    <property type="match status" value="1"/>
</dbReference>
<evidence type="ECO:0000259" key="3">
    <source>
        <dbReference type="PROSITE" id="PS50048"/>
    </source>
</evidence>
<evidence type="ECO:0000313" key="5">
    <source>
        <dbReference type="Proteomes" id="UP001446871"/>
    </source>
</evidence>
<evidence type="ECO:0000256" key="2">
    <source>
        <dbReference type="SAM" id="MobiDB-lite"/>
    </source>
</evidence>
<accession>A0ABR1V9T4</accession>
<protein>
    <recommendedName>
        <fullName evidence="3">Zn(2)-C6 fungal-type domain-containing protein</fullName>
    </recommendedName>
</protein>
<dbReference type="Gene3D" id="4.10.240.10">
    <property type="entry name" value="Zn(2)-C6 fungal-type DNA-binding domain"/>
    <property type="match status" value="1"/>
</dbReference>
<comment type="caution">
    <text evidence="4">The sequence shown here is derived from an EMBL/GenBank/DDBJ whole genome shotgun (WGS) entry which is preliminary data.</text>
</comment>
<dbReference type="InterPro" id="IPR001138">
    <property type="entry name" value="Zn2Cys6_DnaBD"/>
</dbReference>
<name>A0ABR1V9T4_9PEZI</name>
<keyword evidence="1" id="KW-0539">Nucleus</keyword>